<keyword evidence="8" id="KW-1185">Reference proteome</keyword>
<sequence length="177" mass="18630">MRELNTIAVVGASLAGLRAVQALRQEGFDGTVILIGAERHLPYNRPPLSKSMLKGDDEITLPGAEELGDQWLKGRHAVRLNAADRSLTLDDGTQIRYDGLVIATGARARRLPAHPEGGLPHLADSGQVVAGSIDEGRFAVAFAKDGVLAGAVAVNASKDLIQIKRAIVAGDRLDALA</sequence>
<protein>
    <submittedName>
        <fullName evidence="7">FAD-dependent oxidoreductase</fullName>
    </submittedName>
</protein>
<evidence type="ECO:0000313" key="8">
    <source>
        <dbReference type="Proteomes" id="UP001603978"/>
    </source>
</evidence>
<comment type="caution">
    <text evidence="7">The sequence shown here is derived from an EMBL/GenBank/DDBJ whole genome shotgun (WGS) entry which is preliminary data.</text>
</comment>
<dbReference type="PANTHER" id="PTHR43557">
    <property type="entry name" value="APOPTOSIS-INDUCING FACTOR 1"/>
    <property type="match status" value="1"/>
</dbReference>
<reference evidence="7 8" key="1">
    <citation type="submission" date="2024-10" db="EMBL/GenBank/DDBJ databases">
        <authorList>
            <person name="Topkara A.R."/>
            <person name="Saygin H."/>
        </authorList>
    </citation>
    <scope>NUCLEOTIDE SEQUENCE [LARGE SCALE GENOMIC DNA]</scope>
    <source>
        <strain evidence="7 8">M3C6</strain>
    </source>
</reference>
<evidence type="ECO:0000256" key="1">
    <source>
        <dbReference type="ARBA" id="ARBA00001974"/>
    </source>
</evidence>
<dbReference type="Proteomes" id="UP001603978">
    <property type="component" value="Unassembled WGS sequence"/>
</dbReference>
<feature type="domain" description="Reductase C-terminal" evidence="6">
    <location>
        <begin position="125"/>
        <end position="175"/>
    </location>
</feature>
<evidence type="ECO:0000313" key="7">
    <source>
        <dbReference type="EMBL" id="MFG1702615.1"/>
    </source>
</evidence>
<evidence type="ECO:0000256" key="4">
    <source>
        <dbReference type="ARBA" id="ARBA00023002"/>
    </source>
</evidence>
<dbReference type="EMBL" id="JBICRM010000003">
    <property type="protein sequence ID" value="MFG1702615.1"/>
    <property type="molecule type" value="Genomic_DNA"/>
</dbReference>
<name>A0ABW7A8I9_9ACTN</name>
<dbReference type="Gene3D" id="3.30.390.30">
    <property type="match status" value="1"/>
</dbReference>
<dbReference type="InterPro" id="IPR028202">
    <property type="entry name" value="Reductase_C"/>
</dbReference>
<feature type="domain" description="FAD/NAD(P)-binding" evidence="5">
    <location>
        <begin position="6"/>
        <end position="114"/>
    </location>
</feature>
<dbReference type="InterPro" id="IPR050446">
    <property type="entry name" value="FAD-oxidoreductase/Apoptosis"/>
</dbReference>
<accession>A0ABW7A8I9</accession>
<evidence type="ECO:0000259" key="5">
    <source>
        <dbReference type="Pfam" id="PF07992"/>
    </source>
</evidence>
<dbReference type="RefSeq" id="WP_393162540.1">
    <property type="nucleotide sequence ID" value="NZ_JBICRM010000003.1"/>
</dbReference>
<dbReference type="SUPFAM" id="SSF55424">
    <property type="entry name" value="FAD/NAD-linked reductases, dimerisation (C-terminal) domain"/>
    <property type="match status" value="1"/>
</dbReference>
<organism evidence="7 8">
    <name type="scientific">Nonomuraea marmarensis</name>
    <dbReference type="NCBI Taxonomy" id="3351344"/>
    <lineage>
        <taxon>Bacteria</taxon>
        <taxon>Bacillati</taxon>
        <taxon>Actinomycetota</taxon>
        <taxon>Actinomycetes</taxon>
        <taxon>Streptosporangiales</taxon>
        <taxon>Streptosporangiaceae</taxon>
        <taxon>Nonomuraea</taxon>
    </lineage>
</organism>
<evidence type="ECO:0000256" key="2">
    <source>
        <dbReference type="ARBA" id="ARBA00022630"/>
    </source>
</evidence>
<dbReference type="Pfam" id="PF07992">
    <property type="entry name" value="Pyr_redox_2"/>
    <property type="match status" value="1"/>
</dbReference>
<evidence type="ECO:0000256" key="3">
    <source>
        <dbReference type="ARBA" id="ARBA00022827"/>
    </source>
</evidence>
<keyword evidence="3" id="KW-0274">FAD</keyword>
<dbReference type="InterPro" id="IPR016156">
    <property type="entry name" value="FAD/NAD-linked_Rdtase_dimer_sf"/>
</dbReference>
<dbReference type="PANTHER" id="PTHR43557:SF2">
    <property type="entry name" value="RIESKE DOMAIN-CONTAINING PROTEIN-RELATED"/>
    <property type="match status" value="1"/>
</dbReference>
<dbReference type="SUPFAM" id="SSF51905">
    <property type="entry name" value="FAD/NAD(P)-binding domain"/>
    <property type="match status" value="1"/>
</dbReference>
<dbReference type="Gene3D" id="3.50.50.60">
    <property type="entry name" value="FAD/NAD(P)-binding domain"/>
    <property type="match status" value="1"/>
</dbReference>
<comment type="cofactor">
    <cofactor evidence="1">
        <name>FAD</name>
        <dbReference type="ChEBI" id="CHEBI:57692"/>
    </cofactor>
</comment>
<gene>
    <name evidence="7" type="ORF">ACFLIM_05425</name>
</gene>
<proteinExistence type="predicted"/>
<evidence type="ECO:0000259" key="6">
    <source>
        <dbReference type="Pfam" id="PF14759"/>
    </source>
</evidence>
<dbReference type="Pfam" id="PF14759">
    <property type="entry name" value="Reductase_C"/>
    <property type="match status" value="1"/>
</dbReference>
<keyword evidence="2" id="KW-0285">Flavoprotein</keyword>
<keyword evidence="4" id="KW-0560">Oxidoreductase</keyword>
<dbReference type="InterPro" id="IPR036188">
    <property type="entry name" value="FAD/NAD-bd_sf"/>
</dbReference>
<dbReference type="InterPro" id="IPR023753">
    <property type="entry name" value="FAD/NAD-binding_dom"/>
</dbReference>